<dbReference type="NCBIfam" id="TIGR00217">
    <property type="entry name" value="malQ"/>
    <property type="match status" value="1"/>
</dbReference>
<evidence type="ECO:0000313" key="12">
    <source>
        <dbReference type="Proteomes" id="UP000095662"/>
    </source>
</evidence>
<dbReference type="Pfam" id="PF02446">
    <property type="entry name" value="Glyco_hydro_77"/>
    <property type="match status" value="1"/>
</dbReference>
<dbReference type="PANTHER" id="PTHR32438">
    <property type="entry name" value="4-ALPHA-GLUCANOTRANSFERASE DPE1, CHLOROPLASTIC/AMYLOPLASTIC"/>
    <property type="match status" value="1"/>
</dbReference>
<dbReference type="EC" id="2.4.1.25" evidence="3 10"/>
<dbReference type="OrthoDB" id="9811841at2"/>
<evidence type="ECO:0000256" key="7">
    <source>
        <dbReference type="ARBA" id="ARBA00023277"/>
    </source>
</evidence>
<evidence type="ECO:0000256" key="8">
    <source>
        <dbReference type="ARBA" id="ARBA00031423"/>
    </source>
</evidence>
<gene>
    <name evidence="11" type="primary">malQ_2</name>
    <name evidence="11" type="ORF">ERS852540_02095</name>
</gene>
<dbReference type="GO" id="GO:0004134">
    <property type="term" value="F:4-alpha-glucanotransferase activity"/>
    <property type="evidence" value="ECO:0007669"/>
    <property type="project" value="UniProtKB-EC"/>
</dbReference>
<dbReference type="SUPFAM" id="SSF51445">
    <property type="entry name" value="(Trans)glycosidases"/>
    <property type="match status" value="1"/>
</dbReference>
<evidence type="ECO:0000256" key="1">
    <source>
        <dbReference type="ARBA" id="ARBA00000439"/>
    </source>
</evidence>
<dbReference type="PANTHER" id="PTHR32438:SF5">
    <property type="entry name" value="4-ALPHA-GLUCANOTRANSFERASE DPE1, CHLOROPLASTIC_AMYLOPLASTIC"/>
    <property type="match status" value="1"/>
</dbReference>
<dbReference type="AlphaFoldDB" id="A0A175A0J3"/>
<comment type="catalytic activity">
    <reaction evidence="1 10">
        <text>Transfers a segment of a (1-&gt;4)-alpha-D-glucan to a new position in an acceptor, which may be glucose or a (1-&gt;4)-alpha-D-glucan.</text>
        <dbReference type="EC" id="2.4.1.25"/>
    </reaction>
</comment>
<comment type="similarity">
    <text evidence="2 10">Belongs to the disproportionating enzyme family.</text>
</comment>
<proteinExistence type="inferred from homology"/>
<evidence type="ECO:0000313" key="11">
    <source>
        <dbReference type="EMBL" id="CUQ90318.1"/>
    </source>
</evidence>
<evidence type="ECO:0000256" key="3">
    <source>
        <dbReference type="ARBA" id="ARBA00012560"/>
    </source>
</evidence>
<dbReference type="STRING" id="39492.ERS852540_02095"/>
<evidence type="ECO:0000256" key="6">
    <source>
        <dbReference type="ARBA" id="ARBA00022679"/>
    </source>
</evidence>
<sequence>MRKSGILLHIASLPNKYGIGTMGREAYKFVDWLRSAGQSLWQILPLSQTSFGDSPYQSFSIYAGNPYFISLETLEEEGLLKHKEYADINWCKDPRYIDYATMYENFYKVMRLAFGRFSKDRNGNVSEEYKAFVAENPWLENYTLFMALKDAHGGKSWCEWETPLRLRDVTAVYSAKKKYAKDMEFYAFLQFEFFRQWYKLKKYANDNGIQIIGDIPIYCALDSADVWCEPQLFQLDRDRVPTVVAGFPPDAFSEDGQLWGNPIYDWDRMKQENYRWWVGRMSFAKKLYDIVRIDHFIGFNSYYAIPFGSKTAHGGEWHDGPKYDLFNVIKRETGKGGIIAEDLGIITPSVKKLLKQAAYPGMKVLQFAFDPTGKSEYLPQNYTSQNCVVYTSTHDSDTALGWFNNLDRTTKQFVKEYLGVRHAAELPEAFIDIAWKSTADMAMTTMQELCGFGTEARINVPSTIGNNWRWRTLESDFTAQSAAYLDRLTEISNRKPPVKKSRKKR</sequence>
<keyword evidence="6 10" id="KW-0808">Transferase</keyword>
<dbReference type="Proteomes" id="UP000095662">
    <property type="component" value="Unassembled WGS sequence"/>
</dbReference>
<accession>A0A175A0J3</accession>
<evidence type="ECO:0000256" key="5">
    <source>
        <dbReference type="ARBA" id="ARBA00022676"/>
    </source>
</evidence>
<organism evidence="11 12">
    <name type="scientific">[Eubacterium] siraeum</name>
    <dbReference type="NCBI Taxonomy" id="39492"/>
    <lineage>
        <taxon>Bacteria</taxon>
        <taxon>Bacillati</taxon>
        <taxon>Bacillota</taxon>
        <taxon>Clostridia</taxon>
        <taxon>Eubacteriales</taxon>
        <taxon>Oscillospiraceae</taxon>
        <taxon>Oscillospiraceae incertae sedis</taxon>
    </lineage>
</organism>
<dbReference type="Gene3D" id="3.20.20.80">
    <property type="entry name" value="Glycosidases"/>
    <property type="match status" value="1"/>
</dbReference>
<evidence type="ECO:0000256" key="2">
    <source>
        <dbReference type="ARBA" id="ARBA00005684"/>
    </source>
</evidence>
<name>A0A175A0J3_9FIRM</name>
<dbReference type="InterPro" id="IPR017853">
    <property type="entry name" value="GH"/>
</dbReference>
<reference evidence="11 12" key="1">
    <citation type="submission" date="2015-09" db="EMBL/GenBank/DDBJ databases">
        <authorList>
            <consortium name="Pathogen Informatics"/>
        </authorList>
    </citation>
    <scope>NUCLEOTIDE SEQUENCE [LARGE SCALE GENOMIC DNA]</scope>
    <source>
        <strain evidence="11 12">2789STDY5834928</strain>
    </source>
</reference>
<evidence type="ECO:0000256" key="4">
    <source>
        <dbReference type="ARBA" id="ARBA00020295"/>
    </source>
</evidence>
<dbReference type="EMBL" id="CZBY01000019">
    <property type="protein sequence ID" value="CUQ90318.1"/>
    <property type="molecule type" value="Genomic_DNA"/>
</dbReference>
<evidence type="ECO:0000256" key="10">
    <source>
        <dbReference type="RuleBase" id="RU361207"/>
    </source>
</evidence>
<dbReference type="GO" id="GO:0005975">
    <property type="term" value="P:carbohydrate metabolic process"/>
    <property type="evidence" value="ECO:0007669"/>
    <property type="project" value="InterPro"/>
</dbReference>
<keyword evidence="7 10" id="KW-0119">Carbohydrate metabolism</keyword>
<keyword evidence="5 10" id="KW-0328">Glycosyltransferase</keyword>
<protein>
    <recommendedName>
        <fullName evidence="4 10">4-alpha-glucanotransferase</fullName>
        <ecNumber evidence="3 10">2.4.1.25</ecNumber>
    </recommendedName>
    <alternativeName>
        <fullName evidence="8 10">Amylomaltase</fullName>
    </alternativeName>
    <alternativeName>
        <fullName evidence="9 10">Disproportionating enzyme</fullName>
    </alternativeName>
</protein>
<evidence type="ECO:0000256" key="9">
    <source>
        <dbReference type="ARBA" id="ARBA00031501"/>
    </source>
</evidence>
<dbReference type="InterPro" id="IPR003385">
    <property type="entry name" value="Glyco_hydro_77"/>
</dbReference>
<dbReference type="NCBIfam" id="NF011080">
    <property type="entry name" value="PRK14508.1-3"/>
    <property type="match status" value="1"/>
</dbReference>